<evidence type="ECO:0000259" key="6">
    <source>
        <dbReference type="PROSITE" id="PS51194"/>
    </source>
</evidence>
<dbReference type="EMBL" id="CP061800">
    <property type="protein sequence ID" value="QTA88674.1"/>
    <property type="molecule type" value="Genomic_DNA"/>
</dbReference>
<dbReference type="RefSeq" id="WP_207683336.1">
    <property type="nucleotide sequence ID" value="NZ_CP061800.1"/>
</dbReference>
<evidence type="ECO:0000259" key="5">
    <source>
        <dbReference type="PROSITE" id="PS51192"/>
    </source>
</evidence>
<evidence type="ECO:0000313" key="8">
    <source>
        <dbReference type="Proteomes" id="UP000663722"/>
    </source>
</evidence>
<gene>
    <name evidence="7" type="ORF">dnm_047210</name>
</gene>
<organism evidence="7 8">
    <name type="scientific">Desulfonema magnum</name>
    <dbReference type="NCBI Taxonomy" id="45655"/>
    <lineage>
        <taxon>Bacteria</taxon>
        <taxon>Pseudomonadati</taxon>
        <taxon>Thermodesulfobacteriota</taxon>
        <taxon>Desulfobacteria</taxon>
        <taxon>Desulfobacterales</taxon>
        <taxon>Desulfococcaceae</taxon>
        <taxon>Desulfonema</taxon>
    </lineage>
</organism>
<keyword evidence="2" id="KW-0378">Hydrolase</keyword>
<evidence type="ECO:0000256" key="3">
    <source>
        <dbReference type="ARBA" id="ARBA00022806"/>
    </source>
</evidence>
<dbReference type="Pfam" id="PF04851">
    <property type="entry name" value="ResIII"/>
    <property type="match status" value="1"/>
</dbReference>
<dbReference type="Gene3D" id="3.40.50.300">
    <property type="entry name" value="P-loop containing nucleotide triphosphate hydrolases"/>
    <property type="match status" value="2"/>
</dbReference>
<evidence type="ECO:0000256" key="2">
    <source>
        <dbReference type="ARBA" id="ARBA00022801"/>
    </source>
</evidence>
<dbReference type="SMART" id="SM00487">
    <property type="entry name" value="DEXDc"/>
    <property type="match status" value="1"/>
</dbReference>
<dbReference type="GO" id="GO:0016787">
    <property type="term" value="F:hydrolase activity"/>
    <property type="evidence" value="ECO:0007669"/>
    <property type="project" value="UniProtKB-KW"/>
</dbReference>
<dbReference type="InterPro" id="IPR050615">
    <property type="entry name" value="ATP-dep_DNA_Helicase"/>
</dbReference>
<protein>
    <submittedName>
        <fullName evidence="7">Helicase/UvrB domain-containing protein</fullName>
    </submittedName>
</protein>
<dbReference type="CDD" id="cd17926">
    <property type="entry name" value="DEXHc_RE"/>
    <property type="match status" value="1"/>
</dbReference>
<dbReference type="Proteomes" id="UP000663722">
    <property type="component" value="Chromosome"/>
</dbReference>
<evidence type="ECO:0000256" key="1">
    <source>
        <dbReference type="ARBA" id="ARBA00022741"/>
    </source>
</evidence>
<dbReference type="SUPFAM" id="SSF52540">
    <property type="entry name" value="P-loop containing nucleoside triphosphate hydrolases"/>
    <property type="match status" value="2"/>
</dbReference>
<sequence>MKITITNHLLLSDIPENIKEILTERLKFSNPKWLENQRMHRWNDDTPKLLKFYTEVRQGLVIPRGYARQLILLCRHHDVSYEIEDRRRVLAEADFKFNGELKSFQEKAVRVMLSKEFGTLTAPTASGKTVMALYMIAQRRQPALIVTHTKELAFQWVNRIGDFLGIPEKDVGFIGGGKKNIGEKITVALVQTLYKCANEVAKHIGYLIVDECHRAPSRTFTEAVTAFDSKYMLGLSATPWRRDKLSVLIFWHLGDVHHEVDNSSLVEKGDILQAEAIIRETDFRPYYDPVREYSKMLSELTADDQRNQLIASDVAREAKQSQGVLLVLSDRKKHCETLQSLLKYKFKVSADLLTGDLSNSQRRAVLDRLNKGEVKVLIATGQLVGEGFDCKDLSTLFIATPIRFSGRVVQYLGRILRAAPGKKKARVFDYVDSHVGPLKAAAKARQFVYQRDRLS</sequence>
<dbReference type="PROSITE" id="PS51192">
    <property type="entry name" value="HELICASE_ATP_BIND_1"/>
    <property type="match status" value="1"/>
</dbReference>
<keyword evidence="8" id="KW-1185">Reference proteome</keyword>
<dbReference type="Pfam" id="PF00271">
    <property type="entry name" value="Helicase_C"/>
    <property type="match status" value="1"/>
</dbReference>
<dbReference type="PROSITE" id="PS51194">
    <property type="entry name" value="HELICASE_CTER"/>
    <property type="match status" value="1"/>
</dbReference>
<evidence type="ECO:0000313" key="7">
    <source>
        <dbReference type="EMBL" id="QTA88674.1"/>
    </source>
</evidence>
<accession>A0A975BP98</accession>
<dbReference type="KEGG" id="dmm:dnm_047210"/>
<reference evidence="7" key="1">
    <citation type="journal article" date="2021" name="Microb. Physiol.">
        <title>Proteogenomic Insights into the Physiology of Marine, Sulfate-Reducing, Filamentous Desulfonema limicola and Desulfonema magnum.</title>
        <authorList>
            <person name="Schnaars V."/>
            <person name="Wohlbrand L."/>
            <person name="Scheve S."/>
            <person name="Hinrichs C."/>
            <person name="Reinhardt R."/>
            <person name="Rabus R."/>
        </authorList>
    </citation>
    <scope>NUCLEOTIDE SEQUENCE</scope>
    <source>
        <strain evidence="7">4be13</strain>
    </source>
</reference>
<feature type="domain" description="Helicase C-terminal" evidence="6">
    <location>
        <begin position="305"/>
        <end position="455"/>
    </location>
</feature>
<keyword evidence="4" id="KW-0067">ATP-binding</keyword>
<dbReference type="GO" id="GO:0003677">
    <property type="term" value="F:DNA binding"/>
    <property type="evidence" value="ECO:0007669"/>
    <property type="project" value="InterPro"/>
</dbReference>
<evidence type="ECO:0000256" key="4">
    <source>
        <dbReference type="ARBA" id="ARBA00022840"/>
    </source>
</evidence>
<dbReference type="InterPro" id="IPR027417">
    <property type="entry name" value="P-loop_NTPase"/>
</dbReference>
<dbReference type="SMART" id="SM00490">
    <property type="entry name" value="HELICc"/>
    <property type="match status" value="1"/>
</dbReference>
<dbReference type="PANTHER" id="PTHR11274">
    <property type="entry name" value="RAD25/XP-B DNA REPAIR HELICASE"/>
    <property type="match status" value="1"/>
</dbReference>
<keyword evidence="1" id="KW-0547">Nucleotide-binding</keyword>
<keyword evidence="3 7" id="KW-0347">Helicase</keyword>
<dbReference type="PANTHER" id="PTHR11274:SF0">
    <property type="entry name" value="GENERAL TRANSCRIPTION AND DNA REPAIR FACTOR IIH HELICASE SUBUNIT XPB"/>
    <property type="match status" value="1"/>
</dbReference>
<feature type="domain" description="Helicase ATP-binding" evidence="5">
    <location>
        <begin position="109"/>
        <end position="257"/>
    </location>
</feature>
<dbReference type="CDD" id="cd18785">
    <property type="entry name" value="SF2_C"/>
    <property type="match status" value="1"/>
</dbReference>
<proteinExistence type="predicted"/>
<dbReference type="InterPro" id="IPR014001">
    <property type="entry name" value="Helicase_ATP-bd"/>
</dbReference>
<dbReference type="InterPro" id="IPR006935">
    <property type="entry name" value="Helicase/UvrB_N"/>
</dbReference>
<name>A0A975BP98_9BACT</name>
<dbReference type="GO" id="GO:0004386">
    <property type="term" value="F:helicase activity"/>
    <property type="evidence" value="ECO:0007669"/>
    <property type="project" value="UniProtKB-KW"/>
</dbReference>
<dbReference type="AlphaFoldDB" id="A0A975BP98"/>
<dbReference type="GO" id="GO:0005524">
    <property type="term" value="F:ATP binding"/>
    <property type="evidence" value="ECO:0007669"/>
    <property type="project" value="UniProtKB-KW"/>
</dbReference>
<dbReference type="InterPro" id="IPR001650">
    <property type="entry name" value="Helicase_C-like"/>
</dbReference>